<dbReference type="WBParaSite" id="Hba_09733">
    <property type="protein sequence ID" value="Hba_09733"/>
    <property type="gene ID" value="Hba_09733"/>
</dbReference>
<protein>
    <submittedName>
        <fullName evidence="4">PWWP domain-containing protein</fullName>
    </submittedName>
</protein>
<keyword evidence="2" id="KW-1133">Transmembrane helix</keyword>
<feature type="region of interest" description="Disordered" evidence="1">
    <location>
        <begin position="101"/>
        <end position="142"/>
    </location>
</feature>
<organism evidence="3 4">
    <name type="scientific">Heterorhabditis bacteriophora</name>
    <name type="common">Entomopathogenic nematode worm</name>
    <dbReference type="NCBI Taxonomy" id="37862"/>
    <lineage>
        <taxon>Eukaryota</taxon>
        <taxon>Metazoa</taxon>
        <taxon>Ecdysozoa</taxon>
        <taxon>Nematoda</taxon>
        <taxon>Chromadorea</taxon>
        <taxon>Rhabditida</taxon>
        <taxon>Rhabditina</taxon>
        <taxon>Rhabditomorpha</taxon>
        <taxon>Strongyloidea</taxon>
        <taxon>Heterorhabditidae</taxon>
        <taxon>Heterorhabditis</taxon>
    </lineage>
</organism>
<reference evidence="4" key="1">
    <citation type="submission" date="2016-11" db="UniProtKB">
        <authorList>
            <consortium name="WormBaseParasite"/>
        </authorList>
    </citation>
    <scope>IDENTIFICATION</scope>
</reference>
<feature type="transmembrane region" description="Helical" evidence="2">
    <location>
        <begin position="459"/>
        <end position="478"/>
    </location>
</feature>
<feature type="compositionally biased region" description="Basic and acidic residues" evidence="1">
    <location>
        <begin position="61"/>
        <end position="76"/>
    </location>
</feature>
<name>A0A1I7WX23_HETBA</name>
<feature type="region of interest" description="Disordered" evidence="1">
    <location>
        <begin position="1"/>
        <end position="29"/>
    </location>
</feature>
<evidence type="ECO:0000313" key="4">
    <source>
        <dbReference type="WBParaSite" id="Hba_09733"/>
    </source>
</evidence>
<dbReference type="CDD" id="cd05162">
    <property type="entry name" value="PWWP"/>
    <property type="match status" value="1"/>
</dbReference>
<dbReference type="Proteomes" id="UP000095283">
    <property type="component" value="Unplaced"/>
</dbReference>
<evidence type="ECO:0000256" key="1">
    <source>
        <dbReference type="SAM" id="MobiDB-lite"/>
    </source>
</evidence>
<proteinExistence type="predicted"/>
<feature type="transmembrane region" description="Helical" evidence="2">
    <location>
        <begin position="389"/>
        <end position="408"/>
    </location>
</feature>
<accession>A0A1I7WX23</accession>
<feature type="compositionally biased region" description="Polar residues" evidence="1">
    <location>
        <begin position="12"/>
        <end position="26"/>
    </location>
</feature>
<dbReference type="AlphaFoldDB" id="A0A1I7WX23"/>
<feature type="region of interest" description="Disordered" evidence="1">
    <location>
        <begin position="45"/>
        <end position="82"/>
    </location>
</feature>
<feature type="compositionally biased region" description="Basic residues" evidence="1">
    <location>
        <begin position="114"/>
        <end position="132"/>
    </location>
</feature>
<keyword evidence="2" id="KW-0812">Transmembrane</keyword>
<evidence type="ECO:0000256" key="2">
    <source>
        <dbReference type="SAM" id="Phobius"/>
    </source>
</evidence>
<evidence type="ECO:0000313" key="3">
    <source>
        <dbReference type="Proteomes" id="UP000095283"/>
    </source>
</evidence>
<keyword evidence="3" id="KW-1185">Reference proteome</keyword>
<dbReference type="SUPFAM" id="SSF63748">
    <property type="entry name" value="Tudor/PWWP/MBT"/>
    <property type="match status" value="1"/>
</dbReference>
<sequence length="479" mass="55098">MREQMLQRLSELKSNGGFTPKSTDGSGINGCTVACTSSTSMLFNTNNQQQNGVRLSPMRSGKSESDNGESHSEESQQRPPNLKMRFHRDGMAYLVELNGNLMQPSEGGESTEKAKHKKKKKRKNRNSRKLKHQPNSIIGTSDILIPEQDNVITSPESAQDDLENTMAASFMQCGVHSPVEENLSHNSNDFYVEDINKEFTDAETKNYQQLENGFRCSSSKIGGTVNDMDNYLINLFILRYECWATQYRALRTEPPATTPVVYRKYPRKPIPQILMGKDGVAFLYTTSEEKVKVATPEEFVPHNVLTNWKELRLGELVWAQWKKNEWWPATVYNFVEGYPAKVCLFVFKEQIFVIEVLVAHGVRYSNSDLTLHCKHVELSPIGKVHFIQFARLCAVYQLCLISIIRLMLSKMRKYVPTKYRPRVMRFILLKIKEIKVHGLSINMSGIHITTIFISFKIKYAYFFLNHSLHIYIYIYIYIG</sequence>
<keyword evidence="2" id="KW-0472">Membrane</keyword>